<gene>
    <name evidence="2" type="ORF">EV214_1504</name>
</gene>
<dbReference type="InterPro" id="IPR038721">
    <property type="entry name" value="IS701-like_DDE_dom"/>
</dbReference>
<evidence type="ECO:0000313" key="3">
    <source>
        <dbReference type="Proteomes" id="UP000294919"/>
    </source>
</evidence>
<dbReference type="Gene3D" id="3.90.350.10">
    <property type="entry name" value="Transposase Inhibitor Protein From Tn5, Chain A, domain 1"/>
    <property type="match status" value="1"/>
</dbReference>
<comment type="caution">
    <text evidence="2">The sequence shown here is derived from an EMBL/GenBank/DDBJ whole genome shotgun (WGS) entry which is preliminary data.</text>
</comment>
<dbReference type="AlphaFoldDB" id="A0A4R2K681"/>
<dbReference type="EMBL" id="SLWV01000050">
    <property type="protein sequence ID" value="TCO68054.1"/>
    <property type="molecule type" value="Genomic_DNA"/>
</dbReference>
<proteinExistence type="predicted"/>
<dbReference type="InterPro" id="IPR012337">
    <property type="entry name" value="RNaseH-like_sf"/>
</dbReference>
<name>A0A4R2K681_9FIRM</name>
<organism evidence="2 3">
    <name type="scientific">Marinisporobacter balticus</name>
    <dbReference type="NCBI Taxonomy" id="2018667"/>
    <lineage>
        <taxon>Bacteria</taxon>
        <taxon>Bacillati</taxon>
        <taxon>Bacillota</taxon>
        <taxon>Clostridia</taxon>
        <taxon>Peptostreptococcales</taxon>
        <taxon>Thermotaleaceae</taxon>
        <taxon>Marinisporobacter</taxon>
    </lineage>
</organism>
<protein>
    <submittedName>
        <fullName evidence="2">IS4 family transposase</fullName>
    </submittedName>
</protein>
<feature type="domain" description="Transposase IS701-like DDE" evidence="1">
    <location>
        <begin position="77"/>
        <end position="263"/>
    </location>
</feature>
<sequence>MTSIIPNYTENEKQMHSTIEFFFKENKIGSLLRQSNVLKLKGSSCLFIFKILFYLVFTGKNLFRILQSQKDHFPFAKDVIYRFLQSTSYNWRKFLLLLSSNIIINRIQSLTSEERVNVLIVDDSLYDRSRSKSVELLARVHDHTDNRYKKGFRMLTLGWSDGNTFLPLAFTLLSSHKASNRLCSENPNIDKRSNGYKIRKHAVLKSPAAMMNLIRQAKSFGIPAKYVLFDSWFTYPRILMELLTENLHTIAMVKAMPKVYYTYKDKQMNLKTLYSNVKKKRGKAKILASVIVQIGTDEFKNPIQAKIVFVRDRNRSRKWLALISTDLELEAEEIIRIYGKRWDIEVFFKMTKSFLRLSKEFQCRSYDALVAHTTIVFTRYIMLALEKRKNEDFRTLGNIFYYCCDELDDIHFACALQLIIDILKDALQDKLFLSKQQISEFIDFFISRLPDFFKEKMVFLSCES</sequence>
<keyword evidence="3" id="KW-1185">Reference proteome</keyword>
<reference evidence="2 3" key="1">
    <citation type="submission" date="2019-03" db="EMBL/GenBank/DDBJ databases">
        <title>Genomic Encyclopedia of Type Strains, Phase IV (KMG-IV): sequencing the most valuable type-strain genomes for metagenomic binning, comparative biology and taxonomic classification.</title>
        <authorList>
            <person name="Goeker M."/>
        </authorList>
    </citation>
    <scope>NUCLEOTIDE SEQUENCE [LARGE SCALE GENOMIC DNA]</scope>
    <source>
        <strain evidence="2 3">DSM 102940</strain>
    </source>
</reference>
<dbReference type="RefSeq" id="WP_408631315.1">
    <property type="nucleotide sequence ID" value="NZ_SLWV01000050.1"/>
</dbReference>
<dbReference type="Pfam" id="PF13546">
    <property type="entry name" value="DDE_5"/>
    <property type="match status" value="1"/>
</dbReference>
<dbReference type="SUPFAM" id="SSF53098">
    <property type="entry name" value="Ribonuclease H-like"/>
    <property type="match status" value="1"/>
</dbReference>
<evidence type="ECO:0000259" key="1">
    <source>
        <dbReference type="Pfam" id="PF13546"/>
    </source>
</evidence>
<dbReference type="Proteomes" id="UP000294919">
    <property type="component" value="Unassembled WGS sequence"/>
</dbReference>
<evidence type="ECO:0000313" key="2">
    <source>
        <dbReference type="EMBL" id="TCO68054.1"/>
    </source>
</evidence>
<accession>A0A4R2K681</accession>